<comment type="caution">
    <text evidence="1">The sequence shown here is derived from an EMBL/GenBank/DDBJ whole genome shotgun (WGS) entry which is preliminary data.</text>
</comment>
<evidence type="ECO:0000313" key="1">
    <source>
        <dbReference type="EMBL" id="GIH25147.1"/>
    </source>
</evidence>
<gene>
    <name evidence="1" type="ORF">Aph01nite_34570</name>
</gene>
<dbReference type="AlphaFoldDB" id="A0A919QA43"/>
<dbReference type="Proteomes" id="UP000640052">
    <property type="component" value="Unassembled WGS sequence"/>
</dbReference>
<keyword evidence="2" id="KW-1185">Reference proteome</keyword>
<name>A0A919QA43_9ACTN</name>
<protein>
    <submittedName>
        <fullName evidence="1">Uncharacterized protein</fullName>
    </submittedName>
</protein>
<dbReference type="EMBL" id="BOOA01000025">
    <property type="protein sequence ID" value="GIH25147.1"/>
    <property type="molecule type" value="Genomic_DNA"/>
</dbReference>
<organism evidence="1 2">
    <name type="scientific">Acrocarpospora phusangensis</name>
    <dbReference type="NCBI Taxonomy" id="1070424"/>
    <lineage>
        <taxon>Bacteria</taxon>
        <taxon>Bacillati</taxon>
        <taxon>Actinomycetota</taxon>
        <taxon>Actinomycetes</taxon>
        <taxon>Streptosporangiales</taxon>
        <taxon>Streptosporangiaceae</taxon>
        <taxon>Acrocarpospora</taxon>
    </lineage>
</organism>
<accession>A0A919QA43</accession>
<sequence length="94" mass="10727">MEQDKPATILARHAAQRRWDDLTPEQRTEATAAACARNPSSLSYWALKVDPDGVLDEDERDRQAREKRRTYCREMALAREARRREQKGAGDAAA</sequence>
<evidence type="ECO:0000313" key="2">
    <source>
        <dbReference type="Proteomes" id="UP000640052"/>
    </source>
</evidence>
<dbReference type="RefSeq" id="WP_204041874.1">
    <property type="nucleotide sequence ID" value="NZ_BOOA01000025.1"/>
</dbReference>
<reference evidence="1" key="1">
    <citation type="submission" date="2021-01" db="EMBL/GenBank/DDBJ databases">
        <title>Whole genome shotgun sequence of Acrocarpospora phusangensis NBRC 108782.</title>
        <authorList>
            <person name="Komaki H."/>
            <person name="Tamura T."/>
        </authorList>
    </citation>
    <scope>NUCLEOTIDE SEQUENCE</scope>
    <source>
        <strain evidence="1">NBRC 108782</strain>
    </source>
</reference>
<proteinExistence type="predicted"/>